<feature type="compositionally biased region" description="Basic and acidic residues" evidence="1">
    <location>
        <begin position="55"/>
        <end position="94"/>
    </location>
</feature>
<feature type="compositionally biased region" description="Low complexity" evidence="1">
    <location>
        <begin position="40"/>
        <end position="50"/>
    </location>
</feature>
<sequence>MTEPTPQTTPQSPPAPAPPAGPPQDPAAQQPPASPPAGDPPQEGQGQQEEPLGEGGKKALQAEREARKAAEKAAAEAAARIKEFEDRDKSELQRAQEAQQTAEQQATQAWRDALRTAHQISDEDAETFLTGSDPETLKRQAQRLVELRGTQQQPAPAAAQHTPVEHLRPGAMPNPPEPTQADQIAAAEKQGDFATARQLKTQQLLGLTKQNNS</sequence>
<proteinExistence type="predicted"/>
<evidence type="ECO:0008006" key="4">
    <source>
        <dbReference type="Google" id="ProtNLM"/>
    </source>
</evidence>
<organism evidence="2 3">
    <name type="scientific">Lipingzhangella halophila</name>
    <dbReference type="NCBI Taxonomy" id="1783352"/>
    <lineage>
        <taxon>Bacteria</taxon>
        <taxon>Bacillati</taxon>
        <taxon>Actinomycetota</taxon>
        <taxon>Actinomycetes</taxon>
        <taxon>Streptosporangiales</taxon>
        <taxon>Nocardiopsidaceae</taxon>
        <taxon>Lipingzhangella</taxon>
    </lineage>
</organism>
<comment type="caution">
    <text evidence="2">The sequence shown here is derived from an EMBL/GenBank/DDBJ whole genome shotgun (WGS) entry which is preliminary data.</text>
</comment>
<feature type="compositionally biased region" description="Pro residues" evidence="1">
    <location>
        <begin position="11"/>
        <end position="25"/>
    </location>
</feature>
<keyword evidence="3" id="KW-1185">Reference proteome</keyword>
<feature type="region of interest" description="Disordered" evidence="1">
    <location>
        <begin position="1"/>
        <end position="112"/>
    </location>
</feature>
<dbReference type="EMBL" id="JACHJT010000003">
    <property type="protein sequence ID" value="MBB4935657.1"/>
    <property type="molecule type" value="Genomic_DNA"/>
</dbReference>
<dbReference type="AlphaFoldDB" id="A0A7W7RP74"/>
<evidence type="ECO:0000313" key="3">
    <source>
        <dbReference type="Proteomes" id="UP000523007"/>
    </source>
</evidence>
<reference evidence="2 3" key="1">
    <citation type="submission" date="2020-08" db="EMBL/GenBank/DDBJ databases">
        <title>Sequencing the genomes of 1000 actinobacteria strains.</title>
        <authorList>
            <person name="Klenk H.-P."/>
        </authorList>
    </citation>
    <scope>NUCLEOTIDE SEQUENCE [LARGE SCALE GENOMIC DNA]</scope>
    <source>
        <strain evidence="2 3">DSM 102030</strain>
    </source>
</reference>
<evidence type="ECO:0000256" key="1">
    <source>
        <dbReference type="SAM" id="MobiDB-lite"/>
    </source>
</evidence>
<dbReference type="RefSeq" id="WP_184585428.1">
    <property type="nucleotide sequence ID" value="NZ_JACHJT010000003.1"/>
</dbReference>
<gene>
    <name evidence="2" type="ORF">F4561_006566</name>
</gene>
<feature type="compositionally biased region" description="Low complexity" evidence="1">
    <location>
        <begin position="1"/>
        <end position="10"/>
    </location>
</feature>
<evidence type="ECO:0000313" key="2">
    <source>
        <dbReference type="EMBL" id="MBB4935657.1"/>
    </source>
</evidence>
<dbReference type="Proteomes" id="UP000523007">
    <property type="component" value="Unassembled WGS sequence"/>
</dbReference>
<feature type="compositionally biased region" description="Low complexity" evidence="1">
    <location>
        <begin position="95"/>
        <end position="109"/>
    </location>
</feature>
<accession>A0A7W7RP74</accession>
<feature type="compositionally biased region" description="Low complexity" evidence="1">
    <location>
        <begin position="151"/>
        <end position="160"/>
    </location>
</feature>
<feature type="region of interest" description="Disordered" evidence="1">
    <location>
        <begin position="148"/>
        <end position="191"/>
    </location>
</feature>
<name>A0A7W7RP74_9ACTN</name>
<protein>
    <recommendedName>
        <fullName evidence="4">Scaffolding protein</fullName>
    </recommendedName>
</protein>